<keyword evidence="2" id="KW-1185">Reference proteome</keyword>
<proteinExistence type="predicted"/>
<keyword evidence="1" id="KW-0472">Membrane</keyword>
<evidence type="ECO:0000313" key="2">
    <source>
        <dbReference type="Proteomes" id="UP000887565"/>
    </source>
</evidence>
<dbReference type="Proteomes" id="UP000887565">
    <property type="component" value="Unplaced"/>
</dbReference>
<evidence type="ECO:0000313" key="3">
    <source>
        <dbReference type="WBParaSite" id="nRc.2.0.1.t18919-RA"/>
    </source>
</evidence>
<dbReference type="AlphaFoldDB" id="A0A915IYM0"/>
<protein>
    <submittedName>
        <fullName evidence="3">Uncharacterized protein</fullName>
    </submittedName>
</protein>
<feature type="transmembrane region" description="Helical" evidence="1">
    <location>
        <begin position="6"/>
        <end position="25"/>
    </location>
</feature>
<name>A0A915IYM0_ROMCU</name>
<sequence length="253" mass="28284">MKPSMWLGGVIGFIDVNLLNGGFYVEIFVEKDRAKGESITQASKAIDIYLCFLNLFFILFLDDEVTNVINEDDLKNNGRDNFSIDLFDVGIIDSNAPPMLLAKTAATTTAPICRGCPGLSDTKWRSHHHAAVRAATVDLSFGKRPQLPSLLTIPALPKPNNGFNFRPWWQQLVAKLNNRINSMVLNFGLRFGHCYGHETWNGGMQAYADACSETLRREYSMFAALQAIKMNAASLQHQLYHDVMTAIKKRIGL</sequence>
<evidence type="ECO:0000256" key="1">
    <source>
        <dbReference type="SAM" id="Phobius"/>
    </source>
</evidence>
<keyword evidence="1" id="KW-1133">Transmembrane helix</keyword>
<dbReference type="WBParaSite" id="nRc.2.0.1.t18919-RA">
    <property type="protein sequence ID" value="nRc.2.0.1.t18919-RA"/>
    <property type="gene ID" value="nRc.2.0.1.g18919"/>
</dbReference>
<keyword evidence="1" id="KW-0812">Transmembrane</keyword>
<reference evidence="3" key="1">
    <citation type="submission" date="2022-11" db="UniProtKB">
        <authorList>
            <consortium name="WormBaseParasite"/>
        </authorList>
    </citation>
    <scope>IDENTIFICATION</scope>
</reference>
<feature type="transmembrane region" description="Helical" evidence="1">
    <location>
        <begin position="45"/>
        <end position="61"/>
    </location>
</feature>
<organism evidence="2 3">
    <name type="scientific">Romanomermis culicivorax</name>
    <name type="common">Nematode worm</name>
    <dbReference type="NCBI Taxonomy" id="13658"/>
    <lineage>
        <taxon>Eukaryota</taxon>
        <taxon>Metazoa</taxon>
        <taxon>Ecdysozoa</taxon>
        <taxon>Nematoda</taxon>
        <taxon>Enoplea</taxon>
        <taxon>Dorylaimia</taxon>
        <taxon>Mermithida</taxon>
        <taxon>Mermithoidea</taxon>
        <taxon>Mermithidae</taxon>
        <taxon>Romanomermis</taxon>
    </lineage>
</organism>
<accession>A0A915IYM0</accession>